<dbReference type="InterPro" id="IPR009100">
    <property type="entry name" value="AcylCoA_DH/oxidase_NM_dom_sf"/>
</dbReference>
<dbReference type="Pfam" id="PF02771">
    <property type="entry name" value="Acyl-CoA_dh_N"/>
    <property type="match status" value="1"/>
</dbReference>
<dbReference type="Gene3D" id="2.40.110.10">
    <property type="entry name" value="Butyryl-CoA Dehydrogenase, subunit A, domain 2"/>
    <property type="match status" value="1"/>
</dbReference>
<evidence type="ECO:0000256" key="1">
    <source>
        <dbReference type="ARBA" id="ARBA00023002"/>
    </source>
</evidence>
<evidence type="ECO:0000259" key="2">
    <source>
        <dbReference type="Pfam" id="PF02771"/>
    </source>
</evidence>
<protein>
    <submittedName>
        <fullName evidence="4">Acyl-CoA dehydrogenase family protein</fullName>
    </submittedName>
</protein>
<dbReference type="InterPro" id="IPR013786">
    <property type="entry name" value="AcylCoA_DH/ox_N"/>
</dbReference>
<proteinExistence type="predicted"/>
<feature type="domain" description="Acyl-CoA dehydrogenase/oxidase N-terminal" evidence="2">
    <location>
        <begin position="18"/>
        <end position="89"/>
    </location>
</feature>
<dbReference type="Gene3D" id="1.10.540.10">
    <property type="entry name" value="Acyl-CoA dehydrogenase/oxidase, N-terminal domain"/>
    <property type="match status" value="1"/>
</dbReference>
<accession>A0ABV3CYB9</accession>
<dbReference type="SUPFAM" id="SSF56645">
    <property type="entry name" value="Acyl-CoA dehydrogenase NM domain-like"/>
    <property type="match status" value="1"/>
</dbReference>
<evidence type="ECO:0000313" key="5">
    <source>
        <dbReference type="Proteomes" id="UP001551210"/>
    </source>
</evidence>
<dbReference type="InterPro" id="IPR046373">
    <property type="entry name" value="Acyl-CoA_Oxase/DH_mid-dom_sf"/>
</dbReference>
<gene>
    <name evidence="4" type="ORF">AB0A76_18545</name>
</gene>
<keyword evidence="1" id="KW-0560">Oxidoreductase</keyword>
<dbReference type="EMBL" id="JBEZAM010000023">
    <property type="protein sequence ID" value="MEU7295189.1"/>
    <property type="molecule type" value="Genomic_DNA"/>
</dbReference>
<keyword evidence="5" id="KW-1185">Reference proteome</keyword>
<dbReference type="RefSeq" id="WP_359209279.1">
    <property type="nucleotide sequence ID" value="NZ_JBEZAM010000023.1"/>
</dbReference>
<dbReference type="Pfam" id="PF08028">
    <property type="entry name" value="Acyl-CoA_dh_2"/>
    <property type="match status" value="1"/>
</dbReference>
<dbReference type="InterPro" id="IPR036250">
    <property type="entry name" value="AcylCo_DH-like_C"/>
</dbReference>
<dbReference type="InterPro" id="IPR037069">
    <property type="entry name" value="AcylCoA_DH/ox_N_sf"/>
</dbReference>
<evidence type="ECO:0000313" key="4">
    <source>
        <dbReference type="EMBL" id="MEU7295189.1"/>
    </source>
</evidence>
<evidence type="ECO:0000259" key="3">
    <source>
        <dbReference type="Pfam" id="PF08028"/>
    </source>
</evidence>
<dbReference type="PANTHER" id="PTHR43884:SF12">
    <property type="entry name" value="ISOVALERYL-COA DEHYDROGENASE, MITOCHONDRIAL-RELATED"/>
    <property type="match status" value="1"/>
</dbReference>
<sequence>MTSHEELVARALELRPLLREHAASTEADRRVPEPVIKAIADAGLFKLATPRRYGGHQSSVRTMVDVSAALAEGDGSTAWVVTLVNVCNWLTSLFPVKAQDDVFGAAPDARVTGVLSPTSSTVRVDGGWRVTGRWYYNSGSWHSDWAVLGVPLTDDSGTVVDQGLALAPRADLELEDTWFVAGMKGTASNCLIAEDIFVPEHRVLSVPAAIEGDYPADHADEPLARSAFVPVLALVLAGPQLGLGRAALDYVVERVGRKPISYSFYETQAESVAVQMQIAEAALRLDTATLHVHRAAADIDEAALQGTYPDFTRRARVRADTGWAIQNVLEAINTLVSVHGAGSFAEVNPLQRIWRDANTAGRHAVAAPTLAFEIYGKALVGSDERITPLV</sequence>
<dbReference type="PIRSF" id="PIRSF016578">
    <property type="entry name" value="HsaA"/>
    <property type="match status" value="1"/>
</dbReference>
<dbReference type="PANTHER" id="PTHR43884">
    <property type="entry name" value="ACYL-COA DEHYDROGENASE"/>
    <property type="match status" value="1"/>
</dbReference>
<dbReference type="SUPFAM" id="SSF47203">
    <property type="entry name" value="Acyl-CoA dehydrogenase C-terminal domain-like"/>
    <property type="match status" value="1"/>
</dbReference>
<name>A0ABV3CYB9_STREX</name>
<feature type="domain" description="Acyl-CoA dehydrogenase C-terminal" evidence="3">
    <location>
        <begin position="234"/>
        <end position="366"/>
    </location>
</feature>
<comment type="caution">
    <text evidence="4">The sequence shown here is derived from an EMBL/GenBank/DDBJ whole genome shotgun (WGS) entry which is preliminary data.</text>
</comment>
<organism evidence="4 5">
    <name type="scientific">Streptomyces exfoliatus</name>
    <name type="common">Streptomyces hydrogenans</name>
    <dbReference type="NCBI Taxonomy" id="1905"/>
    <lineage>
        <taxon>Bacteria</taxon>
        <taxon>Bacillati</taxon>
        <taxon>Actinomycetota</taxon>
        <taxon>Actinomycetes</taxon>
        <taxon>Kitasatosporales</taxon>
        <taxon>Streptomycetaceae</taxon>
        <taxon>Streptomyces</taxon>
    </lineage>
</organism>
<dbReference type="Proteomes" id="UP001551210">
    <property type="component" value="Unassembled WGS sequence"/>
</dbReference>
<dbReference type="Gene3D" id="1.20.140.10">
    <property type="entry name" value="Butyryl-CoA Dehydrogenase, subunit A, domain 3"/>
    <property type="match status" value="1"/>
</dbReference>
<reference evidence="4 5" key="1">
    <citation type="submission" date="2024-06" db="EMBL/GenBank/DDBJ databases">
        <title>The Natural Products Discovery Center: Release of the First 8490 Sequenced Strains for Exploring Actinobacteria Biosynthetic Diversity.</title>
        <authorList>
            <person name="Kalkreuter E."/>
            <person name="Kautsar S.A."/>
            <person name="Yang D."/>
            <person name="Bader C.D."/>
            <person name="Teijaro C.N."/>
            <person name="Fluegel L."/>
            <person name="Davis C.M."/>
            <person name="Simpson J.R."/>
            <person name="Lauterbach L."/>
            <person name="Steele A.D."/>
            <person name="Gui C."/>
            <person name="Meng S."/>
            <person name="Li G."/>
            <person name="Viehrig K."/>
            <person name="Ye F."/>
            <person name="Su P."/>
            <person name="Kiefer A.F."/>
            <person name="Nichols A."/>
            <person name="Cepeda A.J."/>
            <person name="Yan W."/>
            <person name="Fan B."/>
            <person name="Jiang Y."/>
            <person name="Adhikari A."/>
            <person name="Zheng C.-J."/>
            <person name="Schuster L."/>
            <person name="Cowan T.M."/>
            <person name="Smanski M.J."/>
            <person name="Chevrette M.G."/>
            <person name="De Carvalho L.P.S."/>
            <person name="Shen B."/>
        </authorList>
    </citation>
    <scope>NUCLEOTIDE SEQUENCE [LARGE SCALE GENOMIC DNA]</scope>
    <source>
        <strain evidence="4 5">NPDC045705</strain>
    </source>
</reference>
<dbReference type="InterPro" id="IPR013107">
    <property type="entry name" value="Acyl-CoA_DH_C"/>
</dbReference>